<gene>
    <name evidence="1" type="ORF">BAGA_06060</name>
</gene>
<proteinExistence type="predicted"/>
<dbReference type="STRING" id="574375.AZF08_20290"/>
<evidence type="ECO:0000313" key="1">
    <source>
        <dbReference type="EMBL" id="KEK23972.1"/>
    </source>
</evidence>
<reference evidence="1 2" key="1">
    <citation type="submission" date="2014-06" db="EMBL/GenBank/DDBJ databases">
        <title>Draft genome sequence of Bacillus gaemokensis JCM 15801 (MCCC 1A00707).</title>
        <authorList>
            <person name="Lai Q."/>
            <person name="Liu Y."/>
            <person name="Shao Z."/>
        </authorList>
    </citation>
    <scope>NUCLEOTIDE SEQUENCE [LARGE SCALE GENOMIC DNA]</scope>
    <source>
        <strain evidence="1 2">JCM 15801</strain>
    </source>
</reference>
<dbReference type="RefSeq" id="WP_033675078.1">
    <property type="nucleotide sequence ID" value="NZ_JOTM01000011.1"/>
</dbReference>
<sequence length="73" mass="8507">MRPETVITYELKILTGVGEVVERFTKTYDTDVYDEDKESTDWMFINFKMEDLKEKHGDGIVLLEVSMDRGALN</sequence>
<dbReference type="Proteomes" id="UP000027778">
    <property type="component" value="Unassembled WGS sequence"/>
</dbReference>
<comment type="caution">
    <text evidence="1">The sequence shown here is derived from an EMBL/GenBank/DDBJ whole genome shotgun (WGS) entry which is preliminary data.</text>
</comment>
<keyword evidence="2" id="KW-1185">Reference proteome</keyword>
<organism evidence="1 2">
    <name type="scientific">Bacillus gaemokensis</name>
    <dbReference type="NCBI Taxonomy" id="574375"/>
    <lineage>
        <taxon>Bacteria</taxon>
        <taxon>Bacillati</taxon>
        <taxon>Bacillota</taxon>
        <taxon>Bacilli</taxon>
        <taxon>Bacillales</taxon>
        <taxon>Bacillaceae</taxon>
        <taxon>Bacillus</taxon>
        <taxon>Bacillus cereus group</taxon>
    </lineage>
</organism>
<dbReference type="AlphaFoldDB" id="A0A073KC15"/>
<evidence type="ECO:0000313" key="2">
    <source>
        <dbReference type="Proteomes" id="UP000027778"/>
    </source>
</evidence>
<name>A0A073KC15_9BACI</name>
<protein>
    <submittedName>
        <fullName evidence="1">Uncharacterized protein</fullName>
    </submittedName>
</protein>
<dbReference type="EMBL" id="JOTM01000011">
    <property type="protein sequence ID" value="KEK23972.1"/>
    <property type="molecule type" value="Genomic_DNA"/>
</dbReference>
<accession>A0A073KC15</accession>